<dbReference type="InterPro" id="IPR029060">
    <property type="entry name" value="PIN-like_dom_sf"/>
</dbReference>
<dbReference type="SUPFAM" id="SSF88723">
    <property type="entry name" value="PIN domain-like"/>
    <property type="match status" value="1"/>
</dbReference>
<gene>
    <name evidence="2" type="ORF">A9309_11945</name>
</gene>
<evidence type="ECO:0000313" key="3">
    <source>
        <dbReference type="Proteomes" id="UP000092607"/>
    </source>
</evidence>
<dbReference type="PANTHER" id="PTHR36173:SF2">
    <property type="entry name" value="RIBONUCLEASE VAPC16"/>
    <property type="match status" value="1"/>
</dbReference>
<dbReference type="InterPro" id="IPR002716">
    <property type="entry name" value="PIN_dom"/>
</dbReference>
<evidence type="ECO:0000259" key="1">
    <source>
        <dbReference type="Pfam" id="PF01850"/>
    </source>
</evidence>
<reference evidence="2 3" key="1">
    <citation type="submission" date="2016-06" db="EMBL/GenBank/DDBJ databases">
        <title>Draft genome of Moraxella lacunata CCUG 57757A.</title>
        <authorList>
            <person name="Salva-Serra F."/>
            <person name="Engstrom-Jakobsson H."/>
            <person name="Thorell K."/>
            <person name="Gonzales-Siles L."/>
            <person name="Karlsson R."/>
            <person name="Boulund F."/>
            <person name="Engstrand L."/>
            <person name="Kristiansson E."/>
            <person name="Moore E."/>
        </authorList>
    </citation>
    <scope>NUCLEOTIDE SEQUENCE [LARGE SCALE GENOMIC DNA]</scope>
    <source>
        <strain evidence="2 3">CCUG 57757A</strain>
    </source>
</reference>
<name>A0A1B8PV30_MORLA</name>
<feature type="domain" description="PIN" evidence="1">
    <location>
        <begin position="5"/>
        <end position="125"/>
    </location>
</feature>
<comment type="caution">
    <text evidence="2">The sequence shown here is derived from an EMBL/GenBank/DDBJ whole genome shotgun (WGS) entry which is preliminary data.</text>
</comment>
<dbReference type="AlphaFoldDB" id="A0A1B8PV30"/>
<dbReference type="CDD" id="cd09872">
    <property type="entry name" value="PIN_Sll0205-like"/>
    <property type="match status" value="1"/>
</dbReference>
<dbReference type="InterPro" id="IPR041705">
    <property type="entry name" value="PIN_Sll0205"/>
</dbReference>
<sequence>MKNRYVIDTHIFLWLVFNPNKINDKIRRLLEDKNNQVFICNTSFWEISIKYNLGKLDLNGVSPKELPNIAIKMSIEIIQVNHDIMANFYQLPKVEKHKDPFDRIMIYYCIYHKLTLVSIDDKCNEYQKFGLDLI</sequence>
<dbReference type="Pfam" id="PF01850">
    <property type="entry name" value="PIN"/>
    <property type="match status" value="1"/>
</dbReference>
<accession>A0A1B8PV30</accession>
<dbReference type="Proteomes" id="UP000092607">
    <property type="component" value="Unassembled WGS sequence"/>
</dbReference>
<evidence type="ECO:0000313" key="2">
    <source>
        <dbReference type="EMBL" id="OBX59116.1"/>
    </source>
</evidence>
<dbReference type="OrthoDB" id="9798990at2"/>
<dbReference type="EMBL" id="LZMS01000118">
    <property type="protein sequence ID" value="OBX59116.1"/>
    <property type="molecule type" value="Genomic_DNA"/>
</dbReference>
<protein>
    <submittedName>
        <fullName evidence="2">Twitching motility protein PilT</fullName>
    </submittedName>
</protein>
<dbReference type="PANTHER" id="PTHR36173">
    <property type="entry name" value="RIBONUCLEASE VAPC16-RELATED"/>
    <property type="match status" value="1"/>
</dbReference>
<dbReference type="InterPro" id="IPR052919">
    <property type="entry name" value="TA_system_RNase"/>
</dbReference>
<dbReference type="RefSeq" id="WP_065255929.1">
    <property type="nucleotide sequence ID" value="NZ_JARDJM010000040.1"/>
</dbReference>
<dbReference type="Gene3D" id="3.40.50.1010">
    <property type="entry name" value="5'-nuclease"/>
    <property type="match status" value="1"/>
</dbReference>
<organism evidence="2 3">
    <name type="scientific">Moraxella lacunata</name>
    <dbReference type="NCBI Taxonomy" id="477"/>
    <lineage>
        <taxon>Bacteria</taxon>
        <taxon>Pseudomonadati</taxon>
        <taxon>Pseudomonadota</taxon>
        <taxon>Gammaproteobacteria</taxon>
        <taxon>Moraxellales</taxon>
        <taxon>Moraxellaceae</taxon>
        <taxon>Moraxella</taxon>
    </lineage>
</organism>
<proteinExistence type="predicted"/>